<dbReference type="InterPro" id="IPR000605">
    <property type="entry name" value="Helicase_SF3_ssDNA/RNA_vir"/>
</dbReference>
<keyword evidence="4" id="KW-0191">Covalent protein-RNA linkage</keyword>
<keyword evidence="6" id="KW-0167">Capsid protein</keyword>
<dbReference type="GO" id="GO:0019028">
    <property type="term" value="C:viral capsid"/>
    <property type="evidence" value="ECO:0007669"/>
    <property type="project" value="UniProtKB-KW"/>
</dbReference>
<evidence type="ECO:0000256" key="14">
    <source>
        <dbReference type="ARBA" id="ARBA00022844"/>
    </source>
</evidence>
<dbReference type="InterPro" id="IPR004004">
    <property type="entry name" value="Helic/Pol/Pept_Calicivir-typ"/>
</dbReference>
<evidence type="ECO:0000256" key="3">
    <source>
        <dbReference type="ARBA" id="ARBA00022484"/>
    </source>
</evidence>
<dbReference type="EMBL" id="MG599956">
    <property type="protein sequence ID" value="AVM87195.1"/>
    <property type="molecule type" value="Genomic_RNA"/>
</dbReference>
<keyword evidence="15" id="KW-0693">Viral RNA replication</keyword>
<evidence type="ECO:0000256" key="4">
    <source>
        <dbReference type="ARBA" id="ARBA00022520"/>
    </source>
</evidence>
<dbReference type="GO" id="GO:0008234">
    <property type="term" value="F:cysteine-type peptidase activity"/>
    <property type="evidence" value="ECO:0007669"/>
    <property type="project" value="UniProtKB-KW"/>
</dbReference>
<dbReference type="GO" id="GO:0003724">
    <property type="term" value="F:RNA helicase activity"/>
    <property type="evidence" value="ECO:0007669"/>
    <property type="project" value="InterPro"/>
</dbReference>
<dbReference type="InterPro" id="IPR033703">
    <property type="entry name" value="Rhv-like"/>
</dbReference>
<keyword evidence="12" id="KW-0788">Thiol protease</keyword>
<dbReference type="GO" id="GO:0003968">
    <property type="term" value="F:RNA-directed RNA polymerase activity"/>
    <property type="evidence" value="ECO:0007669"/>
    <property type="project" value="UniProtKB-KW"/>
</dbReference>
<evidence type="ECO:0000256" key="2">
    <source>
        <dbReference type="ARBA" id="ARBA00004328"/>
    </source>
</evidence>
<protein>
    <submittedName>
        <fullName evidence="21">Polyprotein</fullName>
    </submittedName>
</protein>
<dbReference type="InterPro" id="IPR004005">
    <property type="entry name" value="Calicivirus_coat"/>
</dbReference>
<feature type="transmembrane region" description="Helical" evidence="18">
    <location>
        <begin position="206"/>
        <end position="226"/>
    </location>
</feature>
<organism evidence="21">
    <name type="scientific">Beihai conger calicivirus</name>
    <dbReference type="NCBI Taxonomy" id="2116161"/>
    <lineage>
        <taxon>Viruses</taxon>
        <taxon>Riboviria</taxon>
        <taxon>Orthornavirae</taxon>
        <taxon>Pisuviricota</taxon>
        <taxon>Pisoniviricetes</taxon>
        <taxon>Picornavirales</taxon>
        <taxon>Caliciviridae</taxon>
    </lineage>
</organism>
<dbReference type="CDD" id="cd00009">
    <property type="entry name" value="AAA"/>
    <property type="match status" value="1"/>
</dbReference>
<dbReference type="GO" id="GO:0006351">
    <property type="term" value="P:DNA-templated transcription"/>
    <property type="evidence" value="ECO:0007669"/>
    <property type="project" value="InterPro"/>
</dbReference>
<evidence type="ECO:0000256" key="5">
    <source>
        <dbReference type="ARBA" id="ARBA00022553"/>
    </source>
</evidence>
<keyword evidence="18" id="KW-1133">Transmembrane helix</keyword>
<dbReference type="Gene3D" id="3.30.70.270">
    <property type="match status" value="1"/>
</dbReference>
<keyword evidence="14" id="KW-0946">Virion</keyword>
<dbReference type="PROSITE" id="PS50507">
    <property type="entry name" value="RDRP_SSRNA_POS"/>
    <property type="match status" value="1"/>
</dbReference>
<keyword evidence="11" id="KW-0378">Hydrolase</keyword>
<keyword evidence="16" id="KW-1035">Host cytoplasm</keyword>
<dbReference type="InterPro" id="IPR029053">
    <property type="entry name" value="Viral_coat"/>
</dbReference>
<dbReference type="CDD" id="cd00205">
    <property type="entry name" value="rhv_like"/>
    <property type="match status" value="1"/>
</dbReference>
<dbReference type="Gene3D" id="3.40.50.300">
    <property type="entry name" value="P-loop containing nucleotide triphosphate hydrolases"/>
    <property type="match status" value="1"/>
</dbReference>
<keyword evidence="7" id="KW-0645">Protease</keyword>
<feature type="domain" description="SF3 helicase" evidence="20">
    <location>
        <begin position="338"/>
        <end position="500"/>
    </location>
</feature>
<dbReference type="GO" id="GO:0030430">
    <property type="term" value="C:host cell cytoplasm"/>
    <property type="evidence" value="ECO:0007669"/>
    <property type="project" value="UniProtKB-SubCell"/>
</dbReference>
<evidence type="ECO:0000256" key="6">
    <source>
        <dbReference type="ARBA" id="ARBA00022561"/>
    </source>
</evidence>
<dbReference type="Gene3D" id="1.20.960.20">
    <property type="match status" value="1"/>
</dbReference>
<evidence type="ECO:0000259" key="19">
    <source>
        <dbReference type="PROSITE" id="PS50507"/>
    </source>
</evidence>
<keyword evidence="13" id="KW-0067">ATP-binding</keyword>
<evidence type="ECO:0000256" key="7">
    <source>
        <dbReference type="ARBA" id="ARBA00022670"/>
    </source>
</evidence>
<dbReference type="InterPro" id="IPR043128">
    <property type="entry name" value="Rev_trsase/Diguanyl_cyclase"/>
</dbReference>
<feature type="domain" description="RdRp catalytic" evidence="19">
    <location>
        <begin position="1313"/>
        <end position="1431"/>
    </location>
</feature>
<keyword evidence="18" id="KW-0472">Membrane</keyword>
<feature type="compositionally biased region" description="Basic and acidic residues" evidence="17">
    <location>
        <begin position="114"/>
        <end position="131"/>
    </location>
</feature>
<evidence type="ECO:0000256" key="10">
    <source>
        <dbReference type="ARBA" id="ARBA00022741"/>
    </source>
</evidence>
<reference evidence="21" key="1">
    <citation type="journal article" date="2018" name="Nature">
        <title>The evolutionary history of vertebrate RNA viruses.</title>
        <authorList>
            <person name="Shi M."/>
            <person name="Lin X.D."/>
            <person name="Chen X."/>
            <person name="Tian J.H."/>
            <person name="Chen L.J."/>
            <person name="Li K."/>
            <person name="Wang W."/>
            <person name="Eden J.S."/>
            <person name="Shen J.J."/>
            <person name="Liu L."/>
            <person name="Holmes E.C."/>
            <person name="Zhang Y.Z."/>
        </authorList>
    </citation>
    <scope>NUCLEOTIDE SEQUENCE</scope>
    <source>
        <strain evidence="21">BHFishC185032</strain>
    </source>
</reference>
<evidence type="ECO:0000256" key="18">
    <source>
        <dbReference type="SAM" id="Phobius"/>
    </source>
</evidence>
<dbReference type="PRINTS" id="PR00918">
    <property type="entry name" value="CALICVIRUSNS"/>
</dbReference>
<keyword evidence="3" id="KW-0696">RNA-directed RNA polymerase</keyword>
<evidence type="ECO:0000259" key="20">
    <source>
        <dbReference type="PROSITE" id="PS51218"/>
    </source>
</evidence>
<dbReference type="InterPro" id="IPR007094">
    <property type="entry name" value="RNA-dir_pol_PSvirus"/>
</dbReference>
<dbReference type="InterPro" id="IPR027417">
    <property type="entry name" value="P-loop_NTPase"/>
</dbReference>
<dbReference type="GO" id="GO:0039694">
    <property type="term" value="P:viral RNA genome replication"/>
    <property type="evidence" value="ECO:0007669"/>
    <property type="project" value="InterPro"/>
</dbReference>
<evidence type="ECO:0000256" key="8">
    <source>
        <dbReference type="ARBA" id="ARBA00022679"/>
    </source>
</evidence>
<dbReference type="Pfam" id="PF00910">
    <property type="entry name" value="RNA_helicase"/>
    <property type="match status" value="1"/>
</dbReference>
<keyword evidence="8" id="KW-0808">Transferase</keyword>
<dbReference type="InterPro" id="IPR043502">
    <property type="entry name" value="DNA/RNA_pol_sf"/>
</dbReference>
<evidence type="ECO:0000313" key="21">
    <source>
        <dbReference type="EMBL" id="AVM87195.1"/>
    </source>
</evidence>
<feature type="region of interest" description="Disordered" evidence="17">
    <location>
        <begin position="113"/>
        <end position="149"/>
    </location>
</feature>
<dbReference type="GO" id="GO:0003723">
    <property type="term" value="F:RNA binding"/>
    <property type="evidence" value="ECO:0007669"/>
    <property type="project" value="InterPro"/>
</dbReference>
<proteinExistence type="predicted"/>
<keyword evidence="5" id="KW-0597">Phosphoprotein</keyword>
<sequence length="2179" mass="238644">MSLSKCETPDMTSASTDMVDASSLLSNLNGLIIDRKKRDWLAIASSIIEALKPTTLVNVLFRMTNNFSVADWICDLVILGELYAPILRDVWPVLKTAFMSLNTWVCQKIVENTSDSREPKDSKDPDEDRKSNIACGGAPTGTQQCPPGYTPRVFTPDEFAAMFEGRSTEDDFEDASTEFHANPGTWADVPETIVWMLKFAWSKTSAAFIAMGAAMMTACVTIGTIFPEAKTCKKAMDRMFAFFKGGKAVRDAANDSAIFYDAAKEAIENTLGEAEPPEWKMHVDFVRELSRNIDMHPQLVRHPAFPIMKLKESVAHLDKCAQKEKGAKWSYFNARADEGRALLNRLRKILDTRTPRPQPYVVLLAGQPGMGKTTFVNEIAAAVNQIFGTNGYDTFQCGEDHHDNLLGSPVLVMEEFGLHNKEEDLIALQRLADTSVVVLDNDLLENKGRKETPAIIIVVTNHEDIAKGSKFPDAIHRRIDLHLHVRCDRLIKWRGKPKNQGQQPSKAKLKELFRDGTQFSRLPVGAKDWRGNFVFGESSGWINPVPMSAGLITRNAVSEIKERWDAILKIETPACFYHSSDFPVIVFRGPPGTGKSRLAADIPDAVVIDDPWRDDETWKTTIGAIIGAEESEKLHIITTNWQPWEERMAKETGDVQGAVSRRLEFYDFDWNRKGWVYGKYTVADYHEAGWSRCVSVRHNGVMQSRLQIVETLKRRRPTPKRTTDCDVPTDSVAFPRLATTALTVGQLACAQNPALLIKSFNIIGGMSLSLLKQLGTIFKQVKFKNTIEFTPSSFVVNINDSRIKVEVAPCSVKFGDATLNFISVEGRLRVALVTTDTVTEKTLEDCQIRAPPMVDPQVSRLFVNLAMTVTGAVTSGLRLGEQFHSPTKDRSQYAAWSGRRTVSVAPRGYADEESWETKNDWLAEEEMDYGNIRLDQGSKDYIIPCTRADGSAAGWAFSHKTGILVNKHVLAETKKIGPKPLGDCRYMNIKHTDFTVVIPQGGNPYKKATMPFSTPKEGEFIQRHNFNGTVDPGRRVLKAVTVHDPSGHALRVFTVESDDSKPGDCGLPWFRVVGNSLELVGLHTGVRASKVMITPVSTQDVSWHSGNKNYTYIRKTQYHDIPQVPQDYRPSDKVWGEPPTAAEMTRRACEVFFKAPKTNRVCEEAVRGAVLLLESSFDMSERRSWSVAAAVRSLDQSTSAGPDYGTVKSEVFDQDGAPLEKYARQFYSGLRGLPDSSCLVSLKDELRPPNKVAAGATRPIFVFNVHSTVKVKQHVGSGMASLMTNAGTHPWSPGISFCGGGWAAMCKELSRFKYYLDADFGRWDSTVSHGLLDQAINVFSHLAPTERQAEVRAWLSAMGRANTQHGVTRTGLPSGVVGTAHVNCTVHVLVINDILIEANRAILGELGCPVVCFAYGDDIIVGMNDPGLAQTLIDGWARRGFNATNAAKTGPPCLTPLDKLSFLKRGLVQRDGEWYAPLDIKSIWRSIGFARHWTRYDHTDGVQTTELTGGRAVNAFQSFFSEMWQHGRGAYEEAKKILIEHSAKRAQRLPIVIPPYERFSPRDVLLDQNAGLGDTNVSILTVRFDVGGKENMATIQSNETVIEGAPAPGGEAVGTVLGMPGVSSGLAEMTAGIETAAGTTGGSSSTMDPAVRMRFVAVPGGALSIRTTTTVGTRLYLTRVDPGLNPFTAYLANMYNAWCGGFEIMVVVGANNFIGGKLLAVYTPPQRDPTGYSLDSLTAFPHAVLDIRLMDNVTMHCSDIKNVLWHPTADLTPQGSAGYFSVWLLTNIVTAGNAGVEMTLDIRLFARPSAEFDYQMLVPPVLGESGTSPDVALREMGHALSVPACGSGTGTVVDTLLVLSNATSTVSEEMWAGVVSMGGERILPYSVGSSCAVRATALPSGVADTYWLKFYTDNGDPWDIGEHGGSNTLPYDFLPRQAGSDANGQIFWWWANTGGPKQAVGTLGFGAVRNVKPKLTVSSGQKIDNLTGMLNWLPTGTLLVPNGRLAPVPTFTPNNGESLIAYASVSTSNFGILNLSTRAAANLRVTAPRELPVGTCAVYNMMDSTGTTTVQCKLYANGVMTTGGTKTAIIYASPVTFEFVSIVGTDYKLNSPTGGRDVETVELLRDLRQWLVCSQELGLALPLGASTASSNLEALLERQRLTNRPRSRANNLTNDSDSD</sequence>
<name>A0A2P1GMH9_9CALI</name>
<keyword evidence="10" id="KW-0547">Nucleotide-binding</keyword>
<evidence type="ECO:0000256" key="15">
    <source>
        <dbReference type="ARBA" id="ARBA00022953"/>
    </source>
</evidence>
<dbReference type="Pfam" id="PF00680">
    <property type="entry name" value="RdRP_1"/>
    <property type="match status" value="1"/>
</dbReference>
<dbReference type="SUPFAM" id="SSF52540">
    <property type="entry name" value="P-loop containing nucleoside triphosphate hydrolases"/>
    <property type="match status" value="1"/>
</dbReference>
<dbReference type="GO" id="GO:0006508">
    <property type="term" value="P:proteolysis"/>
    <property type="evidence" value="ECO:0007669"/>
    <property type="project" value="UniProtKB-KW"/>
</dbReference>
<evidence type="ECO:0000256" key="1">
    <source>
        <dbReference type="ARBA" id="ARBA00004192"/>
    </source>
</evidence>
<evidence type="ECO:0000256" key="11">
    <source>
        <dbReference type="ARBA" id="ARBA00022801"/>
    </source>
</evidence>
<dbReference type="InterPro" id="IPR014759">
    <property type="entry name" value="Helicase_SF3_ssRNA_vir"/>
</dbReference>
<evidence type="ECO:0000256" key="17">
    <source>
        <dbReference type="SAM" id="MobiDB-lite"/>
    </source>
</evidence>
<evidence type="ECO:0000256" key="9">
    <source>
        <dbReference type="ARBA" id="ARBA00022695"/>
    </source>
</evidence>
<dbReference type="SUPFAM" id="SSF88633">
    <property type="entry name" value="Positive stranded ssRNA viruses"/>
    <property type="match status" value="1"/>
</dbReference>
<dbReference type="Gene3D" id="2.60.120.20">
    <property type="match status" value="1"/>
</dbReference>
<dbReference type="PROSITE" id="PS51218">
    <property type="entry name" value="SF3_HELICASE_2"/>
    <property type="match status" value="1"/>
</dbReference>
<dbReference type="SUPFAM" id="SSF56672">
    <property type="entry name" value="DNA/RNA polymerases"/>
    <property type="match status" value="1"/>
</dbReference>
<keyword evidence="18" id="KW-0812">Transmembrane</keyword>
<dbReference type="InterPro" id="IPR001205">
    <property type="entry name" value="RNA-dir_pol_C"/>
</dbReference>
<evidence type="ECO:0000256" key="16">
    <source>
        <dbReference type="ARBA" id="ARBA00023200"/>
    </source>
</evidence>
<evidence type="ECO:0000256" key="12">
    <source>
        <dbReference type="ARBA" id="ARBA00022807"/>
    </source>
</evidence>
<comment type="subcellular location">
    <subcellularLocation>
        <location evidence="1">Host cytoplasm</location>
    </subcellularLocation>
    <subcellularLocation>
        <location evidence="2">Virion</location>
    </subcellularLocation>
</comment>
<evidence type="ECO:0000256" key="13">
    <source>
        <dbReference type="ARBA" id="ARBA00022840"/>
    </source>
</evidence>
<accession>A0A2P1GMH9</accession>
<keyword evidence="9" id="KW-0548">Nucleotidyltransferase</keyword>
<dbReference type="Pfam" id="PF00915">
    <property type="entry name" value="Calici_coat"/>
    <property type="match status" value="1"/>
</dbReference>
<dbReference type="GO" id="GO:0005524">
    <property type="term" value="F:ATP binding"/>
    <property type="evidence" value="ECO:0007669"/>
    <property type="project" value="UniProtKB-KW"/>
</dbReference>